<evidence type="ECO:0000256" key="4">
    <source>
        <dbReference type="SAM" id="Phobius"/>
    </source>
</evidence>
<keyword evidence="1" id="KW-0802">TPR repeat</keyword>
<feature type="transmembrane region" description="Helical" evidence="4">
    <location>
        <begin position="7"/>
        <end position="24"/>
    </location>
</feature>
<dbReference type="Gene3D" id="1.25.40.10">
    <property type="entry name" value="Tetratricopeptide repeat domain"/>
    <property type="match status" value="3"/>
</dbReference>
<protein>
    <submittedName>
        <fullName evidence="5">Tetratricopeptide repeat protein</fullName>
    </submittedName>
</protein>
<dbReference type="EMBL" id="WACR01000009">
    <property type="protein sequence ID" value="KAB1063146.1"/>
    <property type="molecule type" value="Genomic_DNA"/>
</dbReference>
<reference evidence="5 6" key="1">
    <citation type="submission" date="2019-09" db="EMBL/GenBank/DDBJ databases">
        <title>Genomes of Cryomorphaceae.</title>
        <authorList>
            <person name="Bowman J.P."/>
        </authorList>
    </citation>
    <scope>NUCLEOTIDE SEQUENCE [LARGE SCALE GENOMIC DNA]</scope>
    <source>
        <strain evidence="5 6">KCTC 52047</strain>
    </source>
</reference>
<name>A0A6N6M4U0_9FLAO</name>
<keyword evidence="4" id="KW-0472">Membrane</keyword>
<dbReference type="AlphaFoldDB" id="A0A6N6M4U0"/>
<feature type="coiled-coil region" evidence="2">
    <location>
        <begin position="418"/>
        <end position="449"/>
    </location>
</feature>
<dbReference type="SMART" id="SM00028">
    <property type="entry name" value="TPR"/>
    <property type="match status" value="3"/>
</dbReference>
<keyword evidence="4" id="KW-0812">Transmembrane</keyword>
<accession>A0A6N6M4U0</accession>
<dbReference type="RefSeq" id="WP_151169159.1">
    <property type="nucleotide sequence ID" value="NZ_WACR01000009.1"/>
</dbReference>
<dbReference type="SUPFAM" id="SSF48452">
    <property type="entry name" value="TPR-like"/>
    <property type="match status" value="2"/>
</dbReference>
<dbReference type="InterPro" id="IPR019734">
    <property type="entry name" value="TPR_rpt"/>
</dbReference>
<proteinExistence type="predicted"/>
<evidence type="ECO:0000256" key="2">
    <source>
        <dbReference type="SAM" id="Coils"/>
    </source>
</evidence>
<feature type="repeat" description="TPR" evidence="1">
    <location>
        <begin position="232"/>
        <end position="265"/>
    </location>
</feature>
<evidence type="ECO:0000313" key="5">
    <source>
        <dbReference type="EMBL" id="KAB1063146.1"/>
    </source>
</evidence>
<dbReference type="Proteomes" id="UP000435357">
    <property type="component" value="Unassembled WGS sequence"/>
</dbReference>
<evidence type="ECO:0000313" key="6">
    <source>
        <dbReference type="Proteomes" id="UP000435357"/>
    </source>
</evidence>
<evidence type="ECO:0000256" key="3">
    <source>
        <dbReference type="SAM" id="MobiDB-lite"/>
    </source>
</evidence>
<organism evidence="5 6">
    <name type="scientific">Salibacter halophilus</name>
    <dbReference type="NCBI Taxonomy" id="1803916"/>
    <lineage>
        <taxon>Bacteria</taxon>
        <taxon>Pseudomonadati</taxon>
        <taxon>Bacteroidota</taxon>
        <taxon>Flavobacteriia</taxon>
        <taxon>Flavobacteriales</taxon>
        <taxon>Salibacteraceae</taxon>
        <taxon>Salibacter</taxon>
    </lineage>
</organism>
<evidence type="ECO:0000256" key="1">
    <source>
        <dbReference type="PROSITE-ProRule" id="PRU00339"/>
    </source>
</evidence>
<dbReference type="PROSITE" id="PS50005">
    <property type="entry name" value="TPR"/>
    <property type="match status" value="1"/>
</dbReference>
<keyword evidence="4" id="KW-1133">Transmembrane helix</keyword>
<comment type="caution">
    <text evidence="5">The sequence shown here is derived from an EMBL/GenBank/DDBJ whole genome shotgun (WGS) entry which is preliminary data.</text>
</comment>
<feature type="compositionally biased region" description="Basic and acidic residues" evidence="3">
    <location>
        <begin position="746"/>
        <end position="761"/>
    </location>
</feature>
<dbReference type="InterPro" id="IPR011990">
    <property type="entry name" value="TPR-like_helical_dom_sf"/>
</dbReference>
<gene>
    <name evidence="5" type="ORF">F3059_10895</name>
</gene>
<keyword evidence="6" id="KW-1185">Reference proteome</keyword>
<sequence length="888" mass="104062">MTINQRIQSFIIVVLTVTAVSVFFSHCSTEKTGWAHRTFHNVNARFNGYFNAKELMRFDEIDLRETEDNYDDLLPVFKGSVEENRQPMLGDMETVIEKCTKVINYHSIEKRGKQYVKWIDNCYFLMGKANYYKSEYVEAHNFFDYVSKKFKDEDSQIPAMLWLARNNLERKRYEDAEKVLRLAESKPKITEEQLITLRLIYADLYIRQENYLLAIPEVRYAIVKSKDKDRKARLSFLLGQLYQKVGEHQNASDKFKEVIEYNRDYRQVFYARIERAMSYSGGYGASSVKEELNDMLVDEKYIEFRDQIYYALAEVALKEGDKEKGIELLKKSASVSQNNNKQKGKSFMKLAKIYFGDLEYQNAQRYYDSTLAFISSEHPEYESTVKLSNNLNELVTQIEIIETQDSLLRVANMPEKERLSLLDDIIEARREKEREKEEFNTKNDFGQNQTAMDQGPKTPGMGGNKWYFYSPTAKGLGASEFKRIWGSRKNEDNWRRSDKSTVQVDFAKDNSQNQNDSAGVFVNASGDTVKASNDWEEYEYYLKDLPFSEEKKEAANEKIIDAYYELAIIYKEKLQDELKSIETLEKLNSRFPDHKHLVGSYFRLYRMHESVGNSARSEEYKQKILNQFPDSDYAKVIEDPYYLERESELTKEAKEFYKKTYGYYNRELYLQTMRSSQKGIDLYSETEYGPKFELLHALAVGKEEGRKTMISELQTLSNKYDTTEIGKEAAELIAAVQSVEKREEEAKAAEARKEQQEEAKKNTNYNYNPGERHLFVVFLPTGGGANPRTLRIGISNFNRQNYSSSELELQPIQLKPDTQMVSVKDFESAEKAMTYYRTFSNDKIKLAMINQAELPRFVISYSNYATFYKRKDIQEYLEFFNKKYAEYL</sequence>
<dbReference type="OrthoDB" id="1522549at2"/>
<keyword evidence="2" id="KW-0175">Coiled coil</keyword>
<feature type="region of interest" description="Disordered" evidence="3">
    <location>
        <begin position="746"/>
        <end position="765"/>
    </location>
</feature>